<keyword evidence="3" id="KW-1185">Reference proteome</keyword>
<dbReference type="PROSITE" id="PS50293">
    <property type="entry name" value="TPR_REGION"/>
    <property type="match status" value="1"/>
</dbReference>
<feature type="repeat" description="TPR" evidence="1">
    <location>
        <begin position="9"/>
        <end position="42"/>
    </location>
</feature>
<dbReference type="SUPFAM" id="SSF48452">
    <property type="entry name" value="TPR-like"/>
    <property type="match status" value="1"/>
</dbReference>
<dbReference type="Pfam" id="PF01075">
    <property type="entry name" value="Glyco_transf_9"/>
    <property type="match status" value="1"/>
</dbReference>
<proteinExistence type="predicted"/>
<name>A0A3E1R8L0_9BURK</name>
<dbReference type="OrthoDB" id="9809392at2"/>
<dbReference type="AlphaFoldDB" id="A0A3E1R8L0"/>
<dbReference type="PANTHER" id="PTHR44809:SF1">
    <property type="entry name" value="PROTEIN O-MANNOSYL-TRANSFERASE TMTC1"/>
    <property type="match status" value="1"/>
</dbReference>
<evidence type="ECO:0000256" key="1">
    <source>
        <dbReference type="PROSITE-ProRule" id="PRU00339"/>
    </source>
</evidence>
<dbReference type="Pfam" id="PF13432">
    <property type="entry name" value="TPR_16"/>
    <property type="match status" value="1"/>
</dbReference>
<sequence>MQDGSADAAQALYQAGELHLQAGEWAQAAQAFRQALAMEPQLAEAHANLAYVLDQSGALAEAESSYRTALALAPYSATIHLNLGALLAFKKRHAEAEACYAAALSLEPDSSAVWSNLGALNLNLKNEDTADACLRQAIALDPDNRRARFNLAYLQLRHGHYAEGWELFEARDWYRALAQRLGFARWQGEPLQDQSLLVTFEAGHGDVIQFCRYIPLLKARGASRITLLCHPALVALMHSVAGLDAVCSLDEALPPEAFDYWMPLLSAPYHLGTRVDSVPAHLPYLQADPHRVAQWSQRVPTNHALRVGLVWKGNPQFENDSDRSLPHLRSLAPLWQVPGVQFISLQKGAGENEAAQCSSRQALIDLGPALQDFADAAALIHALDLVITVDTAMAHLAGALGKPCWLLLPWYMTDWRWGAEGTTTVWYPQVMRLFRQGADANWTPVVDALRMALLERCTPQPKLPG</sequence>
<feature type="repeat" description="TPR" evidence="1">
    <location>
        <begin position="77"/>
        <end position="110"/>
    </location>
</feature>
<organism evidence="2 3">
    <name type="scientific">Rhodoferax lacus</name>
    <dbReference type="NCBI Taxonomy" id="2184758"/>
    <lineage>
        <taxon>Bacteria</taxon>
        <taxon>Pseudomonadati</taxon>
        <taxon>Pseudomonadota</taxon>
        <taxon>Betaproteobacteria</taxon>
        <taxon>Burkholderiales</taxon>
        <taxon>Comamonadaceae</taxon>
        <taxon>Rhodoferax</taxon>
    </lineage>
</organism>
<dbReference type="InterPro" id="IPR011990">
    <property type="entry name" value="TPR-like_helical_dom_sf"/>
</dbReference>
<dbReference type="PANTHER" id="PTHR44809">
    <property type="match status" value="1"/>
</dbReference>
<dbReference type="SUPFAM" id="SSF53756">
    <property type="entry name" value="UDP-Glycosyltransferase/glycogen phosphorylase"/>
    <property type="match status" value="1"/>
</dbReference>
<protein>
    <submittedName>
        <fullName evidence="2">Uncharacterized protein</fullName>
    </submittedName>
</protein>
<gene>
    <name evidence="2" type="ORF">DIC66_18120</name>
</gene>
<dbReference type="Gene3D" id="3.40.50.2000">
    <property type="entry name" value="Glycogen Phosphorylase B"/>
    <property type="match status" value="1"/>
</dbReference>
<evidence type="ECO:0000313" key="2">
    <source>
        <dbReference type="EMBL" id="RFO95551.1"/>
    </source>
</evidence>
<evidence type="ECO:0000313" key="3">
    <source>
        <dbReference type="Proteomes" id="UP000260665"/>
    </source>
</evidence>
<dbReference type="GO" id="GO:0016757">
    <property type="term" value="F:glycosyltransferase activity"/>
    <property type="evidence" value="ECO:0007669"/>
    <property type="project" value="InterPro"/>
</dbReference>
<dbReference type="InterPro" id="IPR052943">
    <property type="entry name" value="TMTC_O-mannosyl-trnsfr"/>
</dbReference>
<keyword evidence="1" id="KW-0802">TPR repeat</keyword>
<dbReference type="InterPro" id="IPR019734">
    <property type="entry name" value="TPR_rpt"/>
</dbReference>
<dbReference type="PROSITE" id="PS50005">
    <property type="entry name" value="TPR"/>
    <property type="match status" value="4"/>
</dbReference>
<dbReference type="Pfam" id="PF13181">
    <property type="entry name" value="TPR_8"/>
    <property type="match status" value="2"/>
</dbReference>
<accession>A0A3E1R8L0</accession>
<reference evidence="2 3" key="1">
    <citation type="submission" date="2018-05" db="EMBL/GenBank/DDBJ databases">
        <title>Rhodoferax soyangensis sp.nov., isolated from an oligotrophic freshwater lake.</title>
        <authorList>
            <person name="Park M."/>
        </authorList>
    </citation>
    <scope>NUCLEOTIDE SEQUENCE [LARGE SCALE GENOMIC DNA]</scope>
    <source>
        <strain evidence="2 3">IMCC26218</strain>
    </source>
</reference>
<comment type="caution">
    <text evidence="2">The sequence shown here is derived from an EMBL/GenBank/DDBJ whole genome shotgun (WGS) entry which is preliminary data.</text>
</comment>
<dbReference type="InterPro" id="IPR002201">
    <property type="entry name" value="Glyco_trans_9"/>
</dbReference>
<dbReference type="EMBL" id="QFZK01000015">
    <property type="protein sequence ID" value="RFO95551.1"/>
    <property type="molecule type" value="Genomic_DNA"/>
</dbReference>
<dbReference type="SMART" id="SM00028">
    <property type="entry name" value="TPR"/>
    <property type="match status" value="4"/>
</dbReference>
<feature type="repeat" description="TPR" evidence="1">
    <location>
        <begin position="43"/>
        <end position="76"/>
    </location>
</feature>
<dbReference type="Proteomes" id="UP000260665">
    <property type="component" value="Unassembled WGS sequence"/>
</dbReference>
<dbReference type="Gene3D" id="1.25.40.10">
    <property type="entry name" value="Tetratricopeptide repeat domain"/>
    <property type="match status" value="1"/>
</dbReference>
<feature type="repeat" description="TPR" evidence="1">
    <location>
        <begin position="111"/>
        <end position="144"/>
    </location>
</feature>